<gene>
    <name evidence="3" type="ORF">MEDL_31980</name>
</gene>
<proteinExistence type="predicted"/>
<feature type="compositionally biased region" description="Basic and acidic residues" evidence="1">
    <location>
        <begin position="123"/>
        <end position="140"/>
    </location>
</feature>
<evidence type="ECO:0000259" key="2">
    <source>
        <dbReference type="PROSITE" id="PS50878"/>
    </source>
</evidence>
<evidence type="ECO:0000313" key="3">
    <source>
        <dbReference type="EMBL" id="CAG2218445.1"/>
    </source>
</evidence>
<dbReference type="Proteomes" id="UP000683360">
    <property type="component" value="Unassembled WGS sequence"/>
</dbReference>
<name>A0A8S3SD98_MYTED</name>
<feature type="compositionally biased region" description="Acidic residues" evidence="1">
    <location>
        <begin position="154"/>
        <end position="170"/>
    </location>
</feature>
<dbReference type="PROSITE" id="PS50878">
    <property type="entry name" value="RT_POL"/>
    <property type="match status" value="1"/>
</dbReference>
<feature type="domain" description="Reverse transcriptase" evidence="2">
    <location>
        <begin position="507"/>
        <end position="590"/>
    </location>
</feature>
<accession>A0A8S3SD98</accession>
<organism evidence="3 4">
    <name type="scientific">Mytilus edulis</name>
    <name type="common">Blue mussel</name>
    <dbReference type="NCBI Taxonomy" id="6550"/>
    <lineage>
        <taxon>Eukaryota</taxon>
        <taxon>Metazoa</taxon>
        <taxon>Spiralia</taxon>
        <taxon>Lophotrochozoa</taxon>
        <taxon>Mollusca</taxon>
        <taxon>Bivalvia</taxon>
        <taxon>Autobranchia</taxon>
        <taxon>Pteriomorphia</taxon>
        <taxon>Mytilida</taxon>
        <taxon>Mytiloidea</taxon>
        <taxon>Mytilidae</taxon>
        <taxon>Mytilinae</taxon>
        <taxon>Mytilus</taxon>
    </lineage>
</organism>
<dbReference type="InterPro" id="IPR000477">
    <property type="entry name" value="RT_dom"/>
</dbReference>
<dbReference type="EMBL" id="CAJPWZ010001599">
    <property type="protein sequence ID" value="CAG2218445.1"/>
    <property type="molecule type" value="Genomic_DNA"/>
</dbReference>
<dbReference type="InterPro" id="IPR043502">
    <property type="entry name" value="DNA/RNA_pol_sf"/>
</dbReference>
<dbReference type="OrthoDB" id="6126126at2759"/>
<dbReference type="Gene3D" id="3.30.70.270">
    <property type="match status" value="1"/>
</dbReference>
<dbReference type="PANTHER" id="PTHR34239">
    <property type="entry name" value="APPLE DOMAIN-CONTAINING PROTEIN"/>
    <property type="match status" value="1"/>
</dbReference>
<dbReference type="Gene3D" id="3.10.10.10">
    <property type="entry name" value="HIV Type 1 Reverse Transcriptase, subunit A, domain 1"/>
    <property type="match status" value="1"/>
</dbReference>
<feature type="region of interest" description="Disordered" evidence="1">
    <location>
        <begin position="67"/>
        <end position="93"/>
    </location>
</feature>
<evidence type="ECO:0000313" key="4">
    <source>
        <dbReference type="Proteomes" id="UP000683360"/>
    </source>
</evidence>
<comment type="caution">
    <text evidence="3">The sequence shown here is derived from an EMBL/GenBank/DDBJ whole genome shotgun (WGS) entry which is preliminary data.</text>
</comment>
<dbReference type="PANTHER" id="PTHR34239:SF2">
    <property type="entry name" value="TRANSPOSABLE ELEMENT P TRANSPOSASE_THAP9 CONSERVED DOMAIN-CONTAINING PROTEIN"/>
    <property type="match status" value="1"/>
</dbReference>
<sequence length="590" mass="67634">MADSNIGNSTSERNNFAEMVKRRTKEIYKIKSGKVSETVGNHDTDMNTISINRSSDAMRMPEGSAILRMSGNPESESETNDHENNNSPTMKDMMNKFSSMEKSQTEIMANLAVNILQLQDKVSGKESNKTKTHSQKESDRTVTVSVSDIPELSDISDDDMESEEEQDDQDVGCSLDQMLDEVDEDFFLELEKEYQEDKKFGPEIDSAMAKLAETAIEKPLKDEEYQKLADKYLVPENCKKIKVPLVNRELWKVLKTKREGDVAMQKVTQTCSSALVMVLKALNIIKTKGDMSETKPIFKDLFKVLTHGICTANRKRKQMIRPIVPAKYRKLCEVDTPVTEFLFGDNLDEKVDKLDKDDKRSDKLSMESGGVFLGKRKHNWSKDSHWGQQRQKLAKRQILAKGQILGKKQKETEETKDNTLNVSVSTCMFKFYNTPDNFIGGQISVFIQNWNLLTLDKWIRNVLTGYTIELDNIPFQNTIPKTIEFNEHESDLIQKEIEKFLRKEIIEKVSNTCNDTHGYYSNIFIRPKKDGSVRVILNLKSFNDNVVKKHFKMETLHTAINNIKLNQFMASVDLKDAYYSVPIQESDKNI</sequence>
<keyword evidence="4" id="KW-1185">Reference proteome</keyword>
<dbReference type="AlphaFoldDB" id="A0A8S3SD98"/>
<dbReference type="SUPFAM" id="SSF56672">
    <property type="entry name" value="DNA/RNA polymerases"/>
    <property type="match status" value="1"/>
</dbReference>
<protein>
    <recommendedName>
        <fullName evidence="2">Reverse transcriptase domain-containing protein</fullName>
    </recommendedName>
</protein>
<reference evidence="3" key="1">
    <citation type="submission" date="2021-03" db="EMBL/GenBank/DDBJ databases">
        <authorList>
            <person name="Bekaert M."/>
        </authorList>
    </citation>
    <scope>NUCLEOTIDE SEQUENCE</scope>
</reference>
<feature type="region of interest" description="Disordered" evidence="1">
    <location>
        <begin position="123"/>
        <end position="170"/>
    </location>
</feature>
<evidence type="ECO:0000256" key="1">
    <source>
        <dbReference type="SAM" id="MobiDB-lite"/>
    </source>
</evidence>
<dbReference type="InterPro" id="IPR043128">
    <property type="entry name" value="Rev_trsase/Diguanyl_cyclase"/>
</dbReference>